<dbReference type="OrthoDB" id="9793489at2"/>
<protein>
    <submittedName>
        <fullName evidence="3">Beta-lactamase family protein</fullName>
    </submittedName>
</protein>
<dbReference type="AlphaFoldDB" id="A0A5S3PPX7"/>
<keyword evidence="1" id="KW-0732">Signal</keyword>
<accession>A0A5S3PPX7</accession>
<dbReference type="Pfam" id="PF00144">
    <property type="entry name" value="Beta-lactamase"/>
    <property type="match status" value="1"/>
</dbReference>
<dbReference type="EMBL" id="VATY01000002">
    <property type="protein sequence ID" value="TMM56797.1"/>
    <property type="molecule type" value="Genomic_DNA"/>
</dbReference>
<feature type="signal peptide" evidence="1">
    <location>
        <begin position="1"/>
        <end position="20"/>
    </location>
</feature>
<feature type="domain" description="Beta-lactamase-related" evidence="2">
    <location>
        <begin position="30"/>
        <end position="339"/>
    </location>
</feature>
<evidence type="ECO:0000313" key="3">
    <source>
        <dbReference type="EMBL" id="TMM56797.1"/>
    </source>
</evidence>
<dbReference type="PANTHER" id="PTHR46825:SF9">
    <property type="entry name" value="BETA-LACTAMASE-RELATED DOMAIN-CONTAINING PROTEIN"/>
    <property type="match status" value="1"/>
</dbReference>
<organism evidence="3 4">
    <name type="scientific">Maribacter algarum</name>
    <name type="common">ex Zhang et al. 2020</name>
    <dbReference type="NCBI Taxonomy" id="2578118"/>
    <lineage>
        <taxon>Bacteria</taxon>
        <taxon>Pseudomonadati</taxon>
        <taxon>Bacteroidota</taxon>
        <taxon>Flavobacteriia</taxon>
        <taxon>Flavobacteriales</taxon>
        <taxon>Flavobacteriaceae</taxon>
        <taxon>Maribacter</taxon>
    </lineage>
</organism>
<dbReference type="PANTHER" id="PTHR46825">
    <property type="entry name" value="D-ALANYL-D-ALANINE-CARBOXYPEPTIDASE/ENDOPEPTIDASE AMPH"/>
    <property type="match status" value="1"/>
</dbReference>
<comment type="caution">
    <text evidence="3">The sequence shown here is derived from an EMBL/GenBank/DDBJ whole genome shotgun (WGS) entry which is preliminary data.</text>
</comment>
<feature type="chain" id="PRO_5024290344" evidence="1">
    <location>
        <begin position="21"/>
        <end position="362"/>
    </location>
</feature>
<sequence length="362" mass="40351">MKRYSILILLLVAFNGIAQEKNNNIQSQLDKIVEDKMVMGVAAAYAVDGEIIEQATAGYTDKDTGKLLDSNTKMRMGSIAKTMTALAVMQLVEREKIDLDAPIQTYLPDYPKHKKTQITIRHLLSHTSGISGYKDGRESNTTTEYPTLYDALSLFKDRDLLFEPGTQYSYTTYGYTVLGAILEKVTEQTFEAYMHQNIFVKAGMTHTGVEKFGEVLENESKLYTRNNGKGKAKPAKENNLSNRIPAGGFYTTIGDMLKFGDAVINHTLVKKETLKEMRQHHSLEKENNAYGFGWFLYNPKPYEGAIIGHSGAQTGCTSFLFIVPEKKAVSIILSNTSRAQSSVNPIANDLLRLSLSKTTINE</sequence>
<dbReference type="RefSeq" id="WP_138657781.1">
    <property type="nucleotide sequence ID" value="NZ_VATY01000002.1"/>
</dbReference>
<dbReference type="Gene3D" id="3.40.710.10">
    <property type="entry name" value="DD-peptidase/beta-lactamase superfamily"/>
    <property type="match status" value="1"/>
</dbReference>
<reference evidence="3 4" key="1">
    <citation type="submission" date="2019-05" db="EMBL/GenBank/DDBJ databases">
        <authorList>
            <person name="Zhang J.-Y."/>
            <person name="Feg X."/>
            <person name="Du Z.-J."/>
        </authorList>
    </citation>
    <scope>NUCLEOTIDE SEQUENCE [LARGE SCALE GENOMIC DNA]</scope>
    <source>
        <strain evidence="3 4">RZ26</strain>
    </source>
</reference>
<keyword evidence="4" id="KW-1185">Reference proteome</keyword>
<dbReference type="SUPFAM" id="SSF56601">
    <property type="entry name" value="beta-lactamase/transpeptidase-like"/>
    <property type="match status" value="1"/>
</dbReference>
<dbReference type="InterPro" id="IPR012338">
    <property type="entry name" value="Beta-lactam/transpept-like"/>
</dbReference>
<evidence type="ECO:0000313" key="4">
    <source>
        <dbReference type="Proteomes" id="UP000310314"/>
    </source>
</evidence>
<name>A0A5S3PPX7_9FLAO</name>
<proteinExistence type="predicted"/>
<dbReference type="InterPro" id="IPR050491">
    <property type="entry name" value="AmpC-like"/>
</dbReference>
<gene>
    <name evidence="3" type="ORF">FEE95_09860</name>
</gene>
<dbReference type="InterPro" id="IPR001466">
    <property type="entry name" value="Beta-lactam-related"/>
</dbReference>
<dbReference type="Proteomes" id="UP000310314">
    <property type="component" value="Unassembled WGS sequence"/>
</dbReference>
<evidence type="ECO:0000259" key="2">
    <source>
        <dbReference type="Pfam" id="PF00144"/>
    </source>
</evidence>
<evidence type="ECO:0000256" key="1">
    <source>
        <dbReference type="SAM" id="SignalP"/>
    </source>
</evidence>